<sequence>MEAEAMRASKTMTQHEVLLSMLADDADVQRAIVQMRGWAEQLAAAEQEAAAEDDEVWVRAVPAAREADKHRSLGTAVLALVILCGVVLVALRLR</sequence>
<protein>
    <submittedName>
        <fullName evidence="3">Uncharacterized protein</fullName>
    </submittedName>
</protein>
<comment type="caution">
    <text evidence="3">The sequence shown here is derived from an EMBL/GenBank/DDBJ whole genome shotgun (WGS) entry which is preliminary data.</text>
</comment>
<keyword evidence="2" id="KW-0812">Transmembrane</keyword>
<keyword evidence="2" id="KW-1133">Transmembrane helix</keyword>
<evidence type="ECO:0000313" key="4">
    <source>
        <dbReference type="Proteomes" id="UP000075502"/>
    </source>
</evidence>
<evidence type="ECO:0000313" key="3">
    <source>
        <dbReference type="EMBL" id="KYG05945.1"/>
    </source>
</evidence>
<keyword evidence="1" id="KW-0175">Coiled coil</keyword>
<dbReference type="EMBL" id="JEME01001843">
    <property type="protein sequence ID" value="KYG05945.1"/>
    <property type="molecule type" value="Genomic_DNA"/>
</dbReference>
<gene>
    <name evidence="3" type="ORF">BE21_37630</name>
</gene>
<organism evidence="3 4">
    <name type="scientific">Sorangium cellulosum</name>
    <name type="common">Polyangium cellulosum</name>
    <dbReference type="NCBI Taxonomy" id="56"/>
    <lineage>
        <taxon>Bacteria</taxon>
        <taxon>Pseudomonadati</taxon>
        <taxon>Myxococcota</taxon>
        <taxon>Polyangia</taxon>
        <taxon>Polyangiales</taxon>
        <taxon>Polyangiaceae</taxon>
        <taxon>Sorangium</taxon>
    </lineage>
</organism>
<dbReference type="Proteomes" id="UP000075502">
    <property type="component" value="Unassembled WGS sequence"/>
</dbReference>
<feature type="coiled-coil region" evidence="1">
    <location>
        <begin position="28"/>
        <end position="55"/>
    </location>
</feature>
<name>A0A150TMP3_SORCE</name>
<dbReference type="AlphaFoldDB" id="A0A150TMP3"/>
<evidence type="ECO:0000256" key="2">
    <source>
        <dbReference type="SAM" id="Phobius"/>
    </source>
</evidence>
<feature type="transmembrane region" description="Helical" evidence="2">
    <location>
        <begin position="73"/>
        <end position="93"/>
    </location>
</feature>
<evidence type="ECO:0000256" key="1">
    <source>
        <dbReference type="SAM" id="Coils"/>
    </source>
</evidence>
<accession>A0A150TMP3</accession>
<reference evidence="3 4" key="1">
    <citation type="submission" date="2014-02" db="EMBL/GenBank/DDBJ databases">
        <title>The small core and large imbalanced accessory genome model reveals a collaborative survival strategy of Sorangium cellulosum strains in nature.</title>
        <authorList>
            <person name="Han K."/>
            <person name="Peng R."/>
            <person name="Blom J."/>
            <person name="Li Y.-Z."/>
        </authorList>
    </citation>
    <scope>NUCLEOTIDE SEQUENCE [LARGE SCALE GENOMIC DNA]</scope>
    <source>
        <strain evidence="3 4">So0007-03</strain>
    </source>
</reference>
<keyword evidence="2" id="KW-0472">Membrane</keyword>
<proteinExistence type="predicted"/>